<dbReference type="OrthoDB" id="121849at2759"/>
<dbReference type="AlphaFoldDB" id="W2WMP8"/>
<reference evidence="1 2" key="1">
    <citation type="submission" date="2013-11" db="EMBL/GenBank/DDBJ databases">
        <title>The Genome Sequence of Phytophthora parasitica CJ01A1.</title>
        <authorList>
            <consortium name="The Broad Institute Genomics Platform"/>
            <person name="Russ C."/>
            <person name="Tyler B."/>
            <person name="Panabieres F."/>
            <person name="Shan W."/>
            <person name="Tripathy S."/>
            <person name="Grunwald N."/>
            <person name="Machado M."/>
            <person name="Johnson C.S."/>
            <person name="Walker B."/>
            <person name="Young S.K."/>
            <person name="Zeng Q."/>
            <person name="Gargeya S."/>
            <person name="Fitzgerald M."/>
            <person name="Haas B."/>
            <person name="Abouelleil A."/>
            <person name="Allen A.W."/>
            <person name="Alvarado L."/>
            <person name="Arachchi H.M."/>
            <person name="Berlin A.M."/>
            <person name="Chapman S.B."/>
            <person name="Gainer-Dewar J."/>
            <person name="Goldberg J."/>
            <person name="Griggs A."/>
            <person name="Gujja S."/>
            <person name="Hansen M."/>
            <person name="Howarth C."/>
            <person name="Imamovic A."/>
            <person name="Ireland A."/>
            <person name="Larimer J."/>
            <person name="McCowan C."/>
            <person name="Murphy C."/>
            <person name="Pearson M."/>
            <person name="Poon T.W."/>
            <person name="Priest M."/>
            <person name="Roberts A."/>
            <person name="Saif S."/>
            <person name="Shea T."/>
            <person name="Sisk P."/>
            <person name="Sykes S."/>
            <person name="Wortman J."/>
            <person name="Nusbaum C."/>
            <person name="Birren B."/>
        </authorList>
    </citation>
    <scope>NUCLEOTIDE SEQUENCE [LARGE SCALE GENOMIC DNA]</scope>
    <source>
        <strain evidence="1 2">CJ01A1</strain>
    </source>
</reference>
<comment type="caution">
    <text evidence="1">The sequence shown here is derived from an EMBL/GenBank/DDBJ whole genome shotgun (WGS) entry which is preliminary data.</text>
</comment>
<sequence>MALINAYIIYRRVQAARAPGKAPPTHAEYMRLMQVALLSVGAADFEGDLSVRGLADTPVPPSPTPRYTLPGGHTTRQVKIYRITRGKNGKETRKRRRYGCKVCSLLRPGKNPWETIFYCVECAEAKTEGGVVDTTNSKGKIYPCQKVRQHDPSASTNSATCSTIWRDLWRRGTAFPQVSRRSGCVLHPGVTFSAPIVQLTARMIVTAVRVSDLYEARIVISSDLSDCVTDTAVR</sequence>
<organism evidence="1 2">
    <name type="scientific">Phytophthora nicotianae CJ01A1</name>
    <dbReference type="NCBI Taxonomy" id="1317063"/>
    <lineage>
        <taxon>Eukaryota</taxon>
        <taxon>Sar</taxon>
        <taxon>Stramenopiles</taxon>
        <taxon>Oomycota</taxon>
        <taxon>Peronosporomycetes</taxon>
        <taxon>Peronosporales</taxon>
        <taxon>Peronosporaceae</taxon>
        <taxon>Phytophthora</taxon>
    </lineage>
</organism>
<dbReference type="Proteomes" id="UP000018958">
    <property type="component" value="Unassembled WGS sequence"/>
</dbReference>
<evidence type="ECO:0008006" key="3">
    <source>
        <dbReference type="Google" id="ProtNLM"/>
    </source>
</evidence>
<protein>
    <recommendedName>
        <fullName evidence="3">PiggyBac transposable element-derived protein 4 C-terminal zinc-ribbon domain-containing protein</fullName>
    </recommendedName>
</protein>
<name>W2WMP8_PHYNI</name>
<evidence type="ECO:0000313" key="2">
    <source>
        <dbReference type="Proteomes" id="UP000018958"/>
    </source>
</evidence>
<dbReference type="EMBL" id="ANIX01002708">
    <property type="protein sequence ID" value="ETP10859.1"/>
    <property type="molecule type" value="Genomic_DNA"/>
</dbReference>
<accession>W2WMP8</accession>
<evidence type="ECO:0000313" key="1">
    <source>
        <dbReference type="EMBL" id="ETP10859.1"/>
    </source>
</evidence>
<gene>
    <name evidence="1" type="ORF">F441_13587</name>
</gene>
<proteinExistence type="predicted"/>